<evidence type="ECO:0000313" key="9">
    <source>
        <dbReference type="Proteomes" id="UP000002072"/>
    </source>
</evidence>
<protein>
    <recommendedName>
        <fullName evidence="7">Endoribonuclease YbeY</fullName>
        <ecNumber evidence="7">3.1.-.-</ecNumber>
    </recommendedName>
</protein>
<proteinExistence type="inferred from homology"/>
<name>D1AXI4_STRM9</name>
<evidence type="ECO:0000256" key="1">
    <source>
        <dbReference type="ARBA" id="ARBA00010875"/>
    </source>
</evidence>
<accession>D1AXI4</accession>
<evidence type="ECO:0000256" key="6">
    <source>
        <dbReference type="ARBA" id="ARBA00022833"/>
    </source>
</evidence>
<dbReference type="GO" id="GO:0004222">
    <property type="term" value="F:metalloendopeptidase activity"/>
    <property type="evidence" value="ECO:0007669"/>
    <property type="project" value="InterPro"/>
</dbReference>
<dbReference type="PROSITE" id="PS01306">
    <property type="entry name" value="UPF0054"/>
    <property type="match status" value="1"/>
</dbReference>
<dbReference type="GO" id="GO:0008270">
    <property type="term" value="F:zinc ion binding"/>
    <property type="evidence" value="ECO:0007669"/>
    <property type="project" value="UniProtKB-UniRule"/>
</dbReference>
<dbReference type="STRING" id="519441.Smon_0530"/>
<keyword evidence="7" id="KW-0690">Ribosome biogenesis</keyword>
<dbReference type="GO" id="GO:0006364">
    <property type="term" value="P:rRNA processing"/>
    <property type="evidence" value="ECO:0007669"/>
    <property type="project" value="UniProtKB-UniRule"/>
</dbReference>
<keyword evidence="3 7" id="KW-0479">Metal-binding</keyword>
<dbReference type="AlphaFoldDB" id="D1AXI4"/>
<dbReference type="GO" id="GO:0004521">
    <property type="term" value="F:RNA endonuclease activity"/>
    <property type="evidence" value="ECO:0007669"/>
    <property type="project" value="UniProtKB-UniRule"/>
</dbReference>
<feature type="binding site" evidence="7">
    <location>
        <position position="118"/>
    </location>
    <ligand>
        <name>Zn(2+)</name>
        <dbReference type="ChEBI" id="CHEBI:29105"/>
        <note>catalytic</note>
    </ligand>
</feature>
<dbReference type="GeneID" id="29672917"/>
<comment type="similarity">
    <text evidence="1 7">Belongs to the endoribonuclease YbeY family.</text>
</comment>
<dbReference type="GO" id="GO:0005737">
    <property type="term" value="C:cytoplasm"/>
    <property type="evidence" value="ECO:0007669"/>
    <property type="project" value="UniProtKB-SubCell"/>
</dbReference>
<dbReference type="InterPro" id="IPR023091">
    <property type="entry name" value="MetalPrtase_cat_dom_sf_prd"/>
</dbReference>
<sequence length="154" mass="18569">MLNLDISFKDIDNKEYINEDKILEFSEFVIKNEREDYLDKELYISLLLTDNKNIQEINREYREKDSPTDVISFAYNETENFGGVEVVGDIVISLDRVEEQSKEYNHSVIREFYYVLVHGLLHILGYDHIEEDDKKIMREKEEYYLSKFNYTREI</sequence>
<dbReference type="PANTHER" id="PTHR46986:SF1">
    <property type="entry name" value="ENDORIBONUCLEASE YBEY, CHLOROPLASTIC"/>
    <property type="match status" value="1"/>
</dbReference>
<feature type="binding site" evidence="7">
    <location>
        <position position="122"/>
    </location>
    <ligand>
        <name>Zn(2+)</name>
        <dbReference type="ChEBI" id="CHEBI:29105"/>
        <note>catalytic</note>
    </ligand>
</feature>
<comment type="subcellular location">
    <subcellularLocation>
        <location evidence="7">Cytoplasm</location>
    </subcellularLocation>
</comment>
<dbReference type="OrthoDB" id="9807740at2"/>
<feature type="binding site" evidence="7">
    <location>
        <position position="128"/>
    </location>
    <ligand>
        <name>Zn(2+)</name>
        <dbReference type="ChEBI" id="CHEBI:29105"/>
        <note>catalytic</note>
    </ligand>
</feature>
<evidence type="ECO:0000313" key="8">
    <source>
        <dbReference type="EMBL" id="ACZ01010.1"/>
    </source>
</evidence>
<dbReference type="KEGG" id="smf:Smon_0530"/>
<gene>
    <name evidence="7" type="primary">ybeY</name>
    <name evidence="8" type="ordered locus">Smon_0530</name>
</gene>
<evidence type="ECO:0000256" key="2">
    <source>
        <dbReference type="ARBA" id="ARBA00022722"/>
    </source>
</evidence>
<dbReference type="InterPro" id="IPR020549">
    <property type="entry name" value="YbeY_CS"/>
</dbReference>
<dbReference type="EMBL" id="CP001779">
    <property type="protein sequence ID" value="ACZ01010.1"/>
    <property type="molecule type" value="Genomic_DNA"/>
</dbReference>
<keyword evidence="2 7" id="KW-0540">Nuclease</keyword>
<dbReference type="Gene3D" id="3.40.390.30">
    <property type="entry name" value="Metalloproteases ('zincins'), catalytic domain"/>
    <property type="match status" value="1"/>
</dbReference>
<dbReference type="PANTHER" id="PTHR46986">
    <property type="entry name" value="ENDORIBONUCLEASE YBEY, CHLOROPLASTIC"/>
    <property type="match status" value="1"/>
</dbReference>
<keyword evidence="5 7" id="KW-0378">Hydrolase</keyword>
<dbReference type="HOGENOM" id="CLU_106710_3_0_0"/>
<organism evidence="8 9">
    <name type="scientific">Streptobacillus moniliformis (strain ATCC 14647 / DSM 12112 / NCTC 10651 / 9901)</name>
    <dbReference type="NCBI Taxonomy" id="519441"/>
    <lineage>
        <taxon>Bacteria</taxon>
        <taxon>Fusobacteriati</taxon>
        <taxon>Fusobacteriota</taxon>
        <taxon>Fusobacteriia</taxon>
        <taxon>Fusobacteriales</taxon>
        <taxon>Leptotrichiaceae</taxon>
        <taxon>Streptobacillus</taxon>
    </lineage>
</organism>
<dbReference type="RefSeq" id="WP_012858566.1">
    <property type="nucleotide sequence ID" value="NC_013515.1"/>
</dbReference>
<comment type="cofactor">
    <cofactor evidence="7">
        <name>Zn(2+)</name>
        <dbReference type="ChEBI" id="CHEBI:29105"/>
    </cofactor>
    <text evidence="7">Binds 1 zinc ion.</text>
</comment>
<dbReference type="eggNOG" id="COG0319">
    <property type="taxonomic scope" value="Bacteria"/>
</dbReference>
<evidence type="ECO:0000256" key="4">
    <source>
        <dbReference type="ARBA" id="ARBA00022759"/>
    </source>
</evidence>
<dbReference type="NCBIfam" id="TIGR00043">
    <property type="entry name" value="rRNA maturation RNase YbeY"/>
    <property type="match status" value="1"/>
</dbReference>
<evidence type="ECO:0000256" key="5">
    <source>
        <dbReference type="ARBA" id="ARBA00022801"/>
    </source>
</evidence>
<reference evidence="8 9" key="1">
    <citation type="journal article" date="2009" name="Stand. Genomic Sci.">
        <title>Complete genome sequence of Streptobacillus moniliformis type strain (9901T).</title>
        <authorList>
            <person name="Nolan M."/>
            <person name="Gronow S."/>
            <person name="Lapidus A."/>
            <person name="Ivanova N."/>
            <person name="Copeland A."/>
            <person name="Lucas S."/>
            <person name="Del Rio T.G."/>
            <person name="Chen F."/>
            <person name="Tice H."/>
            <person name="Pitluck S."/>
            <person name="Cheng J.F."/>
            <person name="Sims D."/>
            <person name="Meincke L."/>
            <person name="Bruce D."/>
            <person name="Goodwin L."/>
            <person name="Brettin T."/>
            <person name="Han C."/>
            <person name="Detter J.C."/>
            <person name="Ovchinikova G."/>
            <person name="Pati A."/>
            <person name="Mavromatis K."/>
            <person name="Mikhailova N."/>
            <person name="Chen A."/>
            <person name="Palaniappan K."/>
            <person name="Land M."/>
            <person name="Hauser L."/>
            <person name="Chang Y.J."/>
            <person name="Jeffries C.D."/>
            <person name="Rohde M."/>
            <person name="Sproer C."/>
            <person name="Goker M."/>
            <person name="Bristow J."/>
            <person name="Eisen J.A."/>
            <person name="Markowitz V."/>
            <person name="Hugenholtz P."/>
            <person name="Kyrpides N.C."/>
            <person name="Klenk H.P."/>
            <person name="Chain P."/>
        </authorList>
    </citation>
    <scope>NUCLEOTIDE SEQUENCE [LARGE SCALE GENOMIC DNA]</scope>
    <source>
        <strain evidence="9">ATCC 14647 / DSM 12112 / NCTC 10651 / 9901</strain>
    </source>
</reference>
<dbReference type="Proteomes" id="UP000002072">
    <property type="component" value="Chromosome"/>
</dbReference>
<keyword evidence="4 7" id="KW-0255">Endonuclease</keyword>
<keyword evidence="7" id="KW-0963">Cytoplasm</keyword>
<keyword evidence="6 7" id="KW-0862">Zinc</keyword>
<comment type="function">
    <text evidence="7">Single strand-specific metallo-endoribonuclease involved in late-stage 70S ribosome quality control and in maturation of the 3' terminus of the 16S rRNA.</text>
</comment>
<evidence type="ECO:0000256" key="7">
    <source>
        <dbReference type="HAMAP-Rule" id="MF_00009"/>
    </source>
</evidence>
<keyword evidence="7" id="KW-0698">rRNA processing</keyword>
<dbReference type="EC" id="3.1.-.-" evidence="7"/>
<keyword evidence="9" id="KW-1185">Reference proteome</keyword>
<dbReference type="InterPro" id="IPR002036">
    <property type="entry name" value="YbeY"/>
</dbReference>
<dbReference type="HAMAP" id="MF_00009">
    <property type="entry name" value="Endoribonucl_YbeY"/>
    <property type="match status" value="1"/>
</dbReference>
<dbReference type="SUPFAM" id="SSF55486">
    <property type="entry name" value="Metalloproteases ('zincins'), catalytic domain"/>
    <property type="match status" value="1"/>
</dbReference>
<dbReference type="Pfam" id="PF02130">
    <property type="entry name" value="YbeY"/>
    <property type="match status" value="1"/>
</dbReference>
<evidence type="ECO:0000256" key="3">
    <source>
        <dbReference type="ARBA" id="ARBA00022723"/>
    </source>
</evidence>